<reference evidence="3" key="1">
    <citation type="journal article" date="2015" name="PLoS Genet.">
        <title>Genome Sequence and Transcriptome Analyses of Chrysochromulina tobin: Metabolic Tools for Enhanced Algal Fitness in the Prominent Order Prymnesiales (Haptophyceae).</title>
        <authorList>
            <person name="Hovde B.T."/>
            <person name="Deodato C.R."/>
            <person name="Hunsperger H.M."/>
            <person name="Ryken S.A."/>
            <person name="Yost W."/>
            <person name="Jha R.K."/>
            <person name="Patterson J."/>
            <person name="Monnat R.J. Jr."/>
            <person name="Barlow S.B."/>
            <person name="Starkenburg S.R."/>
            <person name="Cattolico R.A."/>
        </authorList>
    </citation>
    <scope>NUCLEOTIDE SEQUENCE</scope>
    <source>
        <strain evidence="3">CCMP291</strain>
    </source>
</reference>
<evidence type="ECO:0000256" key="1">
    <source>
        <dbReference type="SAM" id="MobiDB-lite"/>
    </source>
</evidence>
<keyword evidence="3" id="KW-1185">Reference proteome</keyword>
<evidence type="ECO:0000313" key="3">
    <source>
        <dbReference type="Proteomes" id="UP000037460"/>
    </source>
</evidence>
<comment type="caution">
    <text evidence="2">The sequence shown here is derived from an EMBL/GenBank/DDBJ whole genome shotgun (WGS) entry which is preliminary data.</text>
</comment>
<sequence>MGGGGGKRGPQAGNLGTRRHRAAGVAIAVRGVRGHSDAVLGAGRHRGGGRHARAAVRAVGAVDAVCVLGAGAAVVAEGVGGVETRPSTRPPKGTQNKSLDAAVA</sequence>
<feature type="region of interest" description="Disordered" evidence="1">
    <location>
        <begin position="81"/>
        <end position="104"/>
    </location>
</feature>
<name>A0A0M0K6X0_9EUKA</name>
<dbReference type="AlphaFoldDB" id="A0A0M0K6X0"/>
<organism evidence="2 3">
    <name type="scientific">Chrysochromulina tobinii</name>
    <dbReference type="NCBI Taxonomy" id="1460289"/>
    <lineage>
        <taxon>Eukaryota</taxon>
        <taxon>Haptista</taxon>
        <taxon>Haptophyta</taxon>
        <taxon>Prymnesiophyceae</taxon>
        <taxon>Prymnesiales</taxon>
        <taxon>Chrysochromulinaceae</taxon>
        <taxon>Chrysochromulina</taxon>
    </lineage>
</organism>
<dbReference type="Proteomes" id="UP000037460">
    <property type="component" value="Unassembled WGS sequence"/>
</dbReference>
<evidence type="ECO:0000313" key="2">
    <source>
        <dbReference type="EMBL" id="KOO34352.1"/>
    </source>
</evidence>
<dbReference type="EMBL" id="JWZX01001254">
    <property type="protein sequence ID" value="KOO34352.1"/>
    <property type="molecule type" value="Genomic_DNA"/>
</dbReference>
<gene>
    <name evidence="2" type="ORF">Ctob_014175</name>
</gene>
<protein>
    <submittedName>
        <fullName evidence="2">Uncharacterized protein</fullName>
    </submittedName>
</protein>
<accession>A0A0M0K6X0</accession>
<proteinExistence type="predicted"/>